<dbReference type="KEGG" id="gim:F1728_04660"/>
<gene>
    <name evidence="3" type="ORF">F1728_04660</name>
</gene>
<dbReference type="GO" id="GO:0004180">
    <property type="term" value="F:carboxypeptidase activity"/>
    <property type="evidence" value="ECO:0007669"/>
    <property type="project" value="UniProtKB-KW"/>
</dbReference>
<reference evidence="3 4" key="1">
    <citation type="submission" date="2019-09" db="EMBL/GenBank/DDBJ databases">
        <title>Gimesia benthica sp. nov., a novel bacterium isolated from deep-sea water of the Northwest Indian Ocean.</title>
        <authorList>
            <person name="Dai X."/>
        </authorList>
    </citation>
    <scope>NUCLEOTIDE SEQUENCE [LARGE SCALE GENOMIC DNA]</scope>
    <source>
        <strain evidence="3 4">E7</strain>
    </source>
</reference>
<dbReference type="RefSeq" id="WP_155363116.1">
    <property type="nucleotide sequence ID" value="NZ_CP043930.1"/>
</dbReference>
<name>A0A6I6A9I1_9PLAN</name>
<keyword evidence="3" id="KW-0378">Hydrolase</keyword>
<sequence length="147" mass="15876">MKFFLSQNKLHRLCFLCLLCSTVLVGCSQSPSDDKQRSGVTISISFAGEPVTTGSVNLENSETGESGGGELNADGSVTISNIVLGNYTVTILPPDPDPVPPEPGQPAKKMEVYKNIPEKFRNRKTSPLKVEVKDGENEFQFDLKTAG</sequence>
<evidence type="ECO:0000256" key="1">
    <source>
        <dbReference type="SAM" id="MobiDB-lite"/>
    </source>
</evidence>
<evidence type="ECO:0000313" key="4">
    <source>
        <dbReference type="Proteomes" id="UP000427281"/>
    </source>
</evidence>
<protein>
    <submittedName>
        <fullName evidence="3">Carboxypeptidase regulatory-like domain-containing protein</fullName>
    </submittedName>
</protein>
<keyword evidence="2" id="KW-0732">Signal</keyword>
<dbReference type="EMBL" id="CP043930">
    <property type="protein sequence ID" value="QGQ22025.1"/>
    <property type="molecule type" value="Genomic_DNA"/>
</dbReference>
<feature type="chain" id="PRO_5026162974" evidence="2">
    <location>
        <begin position="26"/>
        <end position="147"/>
    </location>
</feature>
<feature type="region of interest" description="Disordered" evidence="1">
    <location>
        <begin position="53"/>
        <end position="73"/>
    </location>
</feature>
<evidence type="ECO:0000256" key="2">
    <source>
        <dbReference type="SAM" id="SignalP"/>
    </source>
</evidence>
<feature type="signal peptide" evidence="2">
    <location>
        <begin position="1"/>
        <end position="25"/>
    </location>
</feature>
<keyword evidence="3" id="KW-0121">Carboxypeptidase</keyword>
<dbReference type="PROSITE" id="PS51257">
    <property type="entry name" value="PROKAR_LIPOPROTEIN"/>
    <property type="match status" value="1"/>
</dbReference>
<dbReference type="AlphaFoldDB" id="A0A6I6A9I1"/>
<keyword evidence="3" id="KW-0645">Protease</keyword>
<keyword evidence="4" id="KW-1185">Reference proteome</keyword>
<dbReference type="Proteomes" id="UP000427281">
    <property type="component" value="Chromosome"/>
</dbReference>
<proteinExistence type="predicted"/>
<accession>A0A6I6A9I1</accession>
<evidence type="ECO:0000313" key="3">
    <source>
        <dbReference type="EMBL" id="QGQ22025.1"/>
    </source>
</evidence>
<organism evidence="3 4">
    <name type="scientific">Gimesia benthica</name>
    <dbReference type="NCBI Taxonomy" id="2608982"/>
    <lineage>
        <taxon>Bacteria</taxon>
        <taxon>Pseudomonadati</taxon>
        <taxon>Planctomycetota</taxon>
        <taxon>Planctomycetia</taxon>
        <taxon>Planctomycetales</taxon>
        <taxon>Planctomycetaceae</taxon>
        <taxon>Gimesia</taxon>
    </lineage>
</organism>